<dbReference type="OrthoDB" id="6447432at2"/>
<accession>A0A1I3V4U9</accession>
<proteinExistence type="predicted"/>
<sequence length="119" mass="14131">MIQKEKDFDEALKATFRQPATRLVIPKIEDPYNRFFFLLLQSDCPSLHEFWDQDEKKCDEQGLLATLPSLNHGENIMARFLMAVWFSDKREFDIREAAATLDLPRRRLIAEWLSDPFWP</sequence>
<dbReference type="EMBL" id="FORG01000019">
    <property type="protein sequence ID" value="SFJ89366.1"/>
    <property type="molecule type" value="Genomic_DNA"/>
</dbReference>
<dbReference type="EMBL" id="NITY01000020">
    <property type="protein sequence ID" value="PHM37599.1"/>
    <property type="molecule type" value="Genomic_DNA"/>
</dbReference>
<reference evidence="3" key="1">
    <citation type="submission" date="2016-10" db="EMBL/GenBank/DDBJ databases">
        <authorList>
            <person name="Varghese N."/>
            <person name="Submissions S."/>
        </authorList>
    </citation>
    <scope>NUCLEOTIDE SEQUENCE [LARGE SCALE GENOMIC DNA]</scope>
    <source>
        <strain evidence="3">DSM 17908</strain>
    </source>
</reference>
<keyword evidence="4" id="KW-1185">Reference proteome</keyword>
<reference evidence="2" key="2">
    <citation type="submission" date="2016-10" db="EMBL/GenBank/DDBJ databases">
        <authorList>
            <person name="de Groot N.N."/>
        </authorList>
    </citation>
    <scope>NUCLEOTIDE SEQUENCE [LARGE SCALE GENOMIC DNA]</scope>
    <source>
        <strain evidence="2">DSM 17908</strain>
    </source>
</reference>
<evidence type="ECO:0000313" key="4">
    <source>
        <dbReference type="Proteomes" id="UP000224607"/>
    </source>
</evidence>
<dbReference type="AlphaFoldDB" id="A0A1I3V4U9"/>
<gene>
    <name evidence="2" type="ORF">SAMN05421680_11921</name>
    <name evidence="1" type="ORF">Xmau_03816</name>
</gene>
<dbReference type="Proteomes" id="UP000198919">
    <property type="component" value="Unassembled WGS sequence"/>
</dbReference>
<protein>
    <submittedName>
        <fullName evidence="2">Uncharacterized protein</fullName>
    </submittedName>
</protein>
<evidence type="ECO:0000313" key="3">
    <source>
        <dbReference type="Proteomes" id="UP000198919"/>
    </source>
</evidence>
<organism evidence="2 3">
    <name type="scientific">Xenorhabdus mauleonii</name>
    <dbReference type="NCBI Taxonomy" id="351675"/>
    <lineage>
        <taxon>Bacteria</taxon>
        <taxon>Pseudomonadati</taxon>
        <taxon>Pseudomonadota</taxon>
        <taxon>Gammaproteobacteria</taxon>
        <taxon>Enterobacterales</taxon>
        <taxon>Morganellaceae</taxon>
        <taxon>Xenorhabdus</taxon>
    </lineage>
</organism>
<dbReference type="RefSeq" id="WP_092512752.1">
    <property type="nucleotide sequence ID" value="NZ_CAWNQB010000013.1"/>
</dbReference>
<dbReference type="STRING" id="351675.SAMN05421680_11921"/>
<evidence type="ECO:0000313" key="1">
    <source>
        <dbReference type="EMBL" id="PHM37599.1"/>
    </source>
</evidence>
<evidence type="ECO:0000313" key="2">
    <source>
        <dbReference type="EMBL" id="SFJ89366.1"/>
    </source>
</evidence>
<reference evidence="1 4" key="3">
    <citation type="journal article" date="2017" name="Nat. Microbiol.">
        <title>Natural product diversity associated with the nematode symbionts Photorhabdus and Xenorhabdus.</title>
        <authorList>
            <person name="Tobias N.J."/>
            <person name="Wolff H."/>
            <person name="Djahanschiri B."/>
            <person name="Grundmann F."/>
            <person name="Kronenwerth M."/>
            <person name="Shi Y.M."/>
            <person name="Simonyi S."/>
            <person name="Grun P."/>
            <person name="Shapiro-Ilan D."/>
            <person name="Pidot S.J."/>
            <person name="Stinear T.P."/>
            <person name="Ebersberger I."/>
            <person name="Bode H.B."/>
        </authorList>
    </citation>
    <scope>NUCLEOTIDE SEQUENCE [LARGE SCALE GENOMIC DNA]</scope>
    <source>
        <strain evidence="1 4">DSM 17908</strain>
    </source>
</reference>
<dbReference type="Proteomes" id="UP000224607">
    <property type="component" value="Unassembled WGS sequence"/>
</dbReference>
<name>A0A1I3V4U9_9GAMM</name>